<evidence type="ECO:0000313" key="5">
    <source>
        <dbReference type="Proteomes" id="UP000294927"/>
    </source>
</evidence>
<dbReference type="Gene3D" id="3.90.1150.10">
    <property type="entry name" value="Aspartate Aminotransferase, domain 1"/>
    <property type="match status" value="1"/>
</dbReference>
<dbReference type="PANTHER" id="PTHR43094">
    <property type="entry name" value="AMINOTRANSFERASE"/>
    <property type="match status" value="1"/>
</dbReference>
<dbReference type="InterPro" id="IPR049704">
    <property type="entry name" value="Aminotrans_3_PPA_site"/>
</dbReference>
<dbReference type="Proteomes" id="UP000294927">
    <property type="component" value="Unassembled WGS sequence"/>
</dbReference>
<dbReference type="GO" id="GO:0030170">
    <property type="term" value="F:pyridoxal phosphate binding"/>
    <property type="evidence" value="ECO:0007669"/>
    <property type="project" value="InterPro"/>
</dbReference>
<dbReference type="CDD" id="cd00610">
    <property type="entry name" value="OAT_like"/>
    <property type="match status" value="1"/>
</dbReference>
<dbReference type="GO" id="GO:0008483">
    <property type="term" value="F:transaminase activity"/>
    <property type="evidence" value="ECO:0007669"/>
    <property type="project" value="UniProtKB-KW"/>
</dbReference>
<dbReference type="Pfam" id="PF00202">
    <property type="entry name" value="Aminotran_3"/>
    <property type="match status" value="1"/>
</dbReference>
<evidence type="ECO:0000256" key="1">
    <source>
        <dbReference type="ARBA" id="ARBA00008954"/>
    </source>
</evidence>
<dbReference type="PIRSF" id="PIRSF000521">
    <property type="entry name" value="Transaminase_4ab_Lys_Orn"/>
    <property type="match status" value="1"/>
</dbReference>
<dbReference type="PROSITE" id="PS00600">
    <property type="entry name" value="AA_TRANSFER_CLASS_3"/>
    <property type="match status" value="1"/>
</dbReference>
<dbReference type="SUPFAM" id="SSF53383">
    <property type="entry name" value="PLP-dependent transferases"/>
    <property type="match status" value="1"/>
</dbReference>
<dbReference type="InterPro" id="IPR005814">
    <property type="entry name" value="Aminotrans_3"/>
</dbReference>
<keyword evidence="4" id="KW-0032">Aminotransferase</keyword>
<sequence length="472" mass="50730">MTAVEITAANELSAIDAATAYWANKDVAERTEFDHAAYPLWHGQSKMRQRLDRSDPTHLLVRGDGCWVEDIAGRRYLDARSGACNMALGYSRVDIVDAMAKQAAELPFSCVIRYDQPALTTVRYAAELVAAAPPGLTRVRFTHMGSASVENALHMSRLYHLNAGQPERTWIISLRYSFHGSTYLTLAASGDDFVEKVVPVPPPHLARTPVPAFADCPGCTGDPTKTGDCTAALRATVDGIGAGQVAAFIVEPMMEGPVQPMTRHFLESVRDLARKLGFLVIYDEVTTGFGRLGALFGATHFGVSPDILCSAKGITAGYAPLGAVLVAEHVYQAFDQETGIHFPNGSSSDGHPVSCAAASVALRAMYAENVFENARERGAQAVAGLREGLADNPAVGPIRGVGLLFGFELLQLDGAPSVYETTRRIQAACMELGVLVQHGGEYIVIYPPLVIDERETEILVDRVVRGIGSVTR</sequence>
<dbReference type="Gene3D" id="3.40.640.10">
    <property type="entry name" value="Type I PLP-dependent aspartate aminotransferase-like (Major domain)"/>
    <property type="match status" value="1"/>
</dbReference>
<dbReference type="PANTHER" id="PTHR43094:SF1">
    <property type="entry name" value="AMINOTRANSFERASE CLASS-III"/>
    <property type="match status" value="1"/>
</dbReference>
<proteinExistence type="inferred from homology"/>
<comment type="caution">
    <text evidence="4">The sequence shown here is derived from an EMBL/GenBank/DDBJ whole genome shotgun (WGS) entry which is preliminary data.</text>
</comment>
<reference evidence="4 5" key="1">
    <citation type="submission" date="2019-03" db="EMBL/GenBank/DDBJ databases">
        <title>Genomic Encyclopedia of Archaeal and Bacterial Type Strains, Phase II (KMG-II): from individual species to whole genera.</title>
        <authorList>
            <person name="Goeker M."/>
        </authorList>
    </citation>
    <scope>NUCLEOTIDE SEQUENCE [LARGE SCALE GENOMIC DNA]</scope>
    <source>
        <strain evidence="4 5">DSM 45499</strain>
    </source>
</reference>
<evidence type="ECO:0000256" key="3">
    <source>
        <dbReference type="RuleBase" id="RU003560"/>
    </source>
</evidence>
<evidence type="ECO:0000313" key="4">
    <source>
        <dbReference type="EMBL" id="TDV57432.1"/>
    </source>
</evidence>
<name>A0A4R7W4I4_9PSEU</name>
<dbReference type="OrthoDB" id="9801834at2"/>
<keyword evidence="4" id="KW-0808">Transferase</keyword>
<gene>
    <name evidence="4" type="ORF">CLV71_101303</name>
</gene>
<keyword evidence="5" id="KW-1185">Reference proteome</keyword>
<dbReference type="InterPro" id="IPR015421">
    <property type="entry name" value="PyrdxlP-dep_Trfase_major"/>
</dbReference>
<dbReference type="AlphaFoldDB" id="A0A4R7W4I4"/>
<accession>A0A4R7W4I4</accession>
<protein>
    <submittedName>
        <fullName evidence="4">Adenosylmethionine-8-amino-7-oxononanoate aminotransferase</fullName>
    </submittedName>
</protein>
<dbReference type="InterPro" id="IPR015424">
    <property type="entry name" value="PyrdxlP-dep_Trfase"/>
</dbReference>
<evidence type="ECO:0000256" key="2">
    <source>
        <dbReference type="ARBA" id="ARBA00022898"/>
    </source>
</evidence>
<comment type="similarity">
    <text evidence="1 3">Belongs to the class-III pyridoxal-phosphate-dependent aminotransferase family.</text>
</comment>
<organism evidence="4 5">
    <name type="scientific">Actinophytocola oryzae</name>
    <dbReference type="NCBI Taxonomy" id="502181"/>
    <lineage>
        <taxon>Bacteria</taxon>
        <taxon>Bacillati</taxon>
        <taxon>Actinomycetota</taxon>
        <taxon>Actinomycetes</taxon>
        <taxon>Pseudonocardiales</taxon>
        <taxon>Pseudonocardiaceae</taxon>
    </lineage>
</organism>
<dbReference type="RefSeq" id="WP_133900709.1">
    <property type="nucleotide sequence ID" value="NZ_SOCP01000001.1"/>
</dbReference>
<dbReference type="InterPro" id="IPR015422">
    <property type="entry name" value="PyrdxlP-dep_Trfase_small"/>
</dbReference>
<keyword evidence="2 3" id="KW-0663">Pyridoxal phosphate</keyword>
<dbReference type="EMBL" id="SOCP01000001">
    <property type="protein sequence ID" value="TDV57432.1"/>
    <property type="molecule type" value="Genomic_DNA"/>
</dbReference>